<comment type="similarity">
    <text evidence="1">Belongs to the UPF0415 family.</text>
</comment>
<name>A0A1S3GZR9_LINAN</name>
<evidence type="ECO:0000313" key="5">
    <source>
        <dbReference type="Proteomes" id="UP000085678"/>
    </source>
</evidence>
<evidence type="ECO:0000256" key="2">
    <source>
        <dbReference type="SAM" id="MobiDB-lite"/>
    </source>
</evidence>
<dbReference type="KEGG" id="lak:106150737"/>
<proteinExistence type="inferred from homology"/>
<reference evidence="6" key="1">
    <citation type="submission" date="2025-08" db="UniProtKB">
        <authorList>
            <consortium name="RefSeq"/>
        </authorList>
    </citation>
    <scope>IDENTIFICATION</scope>
    <source>
        <tissue evidence="6">Gonads</tissue>
    </source>
</reference>
<sequence length="623" mass="67777">MAELESLVTLAESLIDRCSKLSVHGAPKLKKKCQAELNFLQKIRGSPIKANQLKCSNLSHLQGVLTAAETLPAVTHVLQPFHLKVKDIGKVKDDSEPKGSPQVMGYSDKKGRLDSEDMAEGNAYIKVKDNHKDMAMQKVKTSLLVDVVCEHGNKWVKVIARKAQALHLTWTGDGQFGDRNIVDQAADYIYYAEQNPVNYTPPRVLFVFHGGVTDRIAHELISVLGVEVQGEVVPADQYGDIEESEDEAIGDLSPSQHNVSTDAMVLCHTQRDVGTIGMSSCLSKHSAKTTIDGHLMQSHFEDKILDSGSESNQCMLPVTPDTLLQSECTLGTTNTSSSSTSVMPCIEGCLACQNCKGFVNSPLFDCTCIVCKDFFEKQLVFSSQVDKASLSTGHDCAHNAESHLSQSQPTHCVKTDCDTSQSTREYEHNSVSHLTQSDTVSQLKHWSSQSTDTIRRVNLDVTAMIALISALTHGGSGWVFKEAVLTAQAEEERQAPALPQIYQFIFGKSLYACQSAVKDFQSIVSLLGGPAETRRAEQLLGHIHVVPDCPPSHVVLIKCTGSIKERAKVIFGSGETLRALTLSANMGFIRAADNQGVTFAVLVHASRALTEQKQKTGTPLNSG</sequence>
<dbReference type="InterPro" id="IPR041076">
    <property type="entry name" value="DUF5614"/>
</dbReference>
<evidence type="ECO:0000259" key="3">
    <source>
        <dbReference type="Pfam" id="PF07000"/>
    </source>
</evidence>
<feature type="region of interest" description="Disordered" evidence="2">
    <location>
        <begin position="91"/>
        <end position="112"/>
    </location>
</feature>
<dbReference type="Pfam" id="PF07000">
    <property type="entry name" value="DUF1308"/>
    <property type="match status" value="1"/>
</dbReference>
<evidence type="ECO:0000313" key="6">
    <source>
        <dbReference type="RefSeq" id="XP_013379172.1"/>
    </source>
</evidence>
<dbReference type="GeneID" id="106150737"/>
<dbReference type="AlphaFoldDB" id="A0A1S3GZR9"/>
<dbReference type="Proteomes" id="UP000085678">
    <property type="component" value="Unplaced"/>
</dbReference>
<feature type="domain" description="DUF5614" evidence="4">
    <location>
        <begin position="139"/>
        <end position="249"/>
    </location>
</feature>
<dbReference type="Pfam" id="PF18474">
    <property type="entry name" value="DUF5614"/>
    <property type="match status" value="2"/>
</dbReference>
<evidence type="ECO:0000256" key="1">
    <source>
        <dbReference type="ARBA" id="ARBA00006588"/>
    </source>
</evidence>
<dbReference type="RefSeq" id="XP_013379172.1">
    <property type="nucleotide sequence ID" value="XM_013523718.1"/>
</dbReference>
<dbReference type="STRING" id="7574.A0A1S3GZR9"/>
<dbReference type="InParanoid" id="A0A1S3GZR9"/>
<feature type="domain" description="DUF1308" evidence="3">
    <location>
        <begin position="457"/>
        <end position="616"/>
    </location>
</feature>
<dbReference type="PANTHER" id="PTHR13379">
    <property type="entry name" value="UNCHARACTERIZED DUF1308"/>
    <property type="match status" value="1"/>
</dbReference>
<evidence type="ECO:0000259" key="4">
    <source>
        <dbReference type="Pfam" id="PF18474"/>
    </source>
</evidence>
<dbReference type="InterPro" id="IPR010733">
    <property type="entry name" value="DUF1308"/>
</dbReference>
<keyword evidence="5" id="KW-1185">Reference proteome</keyword>
<organism evidence="5 6">
    <name type="scientific">Lingula anatina</name>
    <name type="common">Brachiopod</name>
    <name type="synonym">Lingula unguis</name>
    <dbReference type="NCBI Taxonomy" id="7574"/>
    <lineage>
        <taxon>Eukaryota</taxon>
        <taxon>Metazoa</taxon>
        <taxon>Spiralia</taxon>
        <taxon>Lophotrochozoa</taxon>
        <taxon>Brachiopoda</taxon>
        <taxon>Linguliformea</taxon>
        <taxon>Lingulata</taxon>
        <taxon>Lingulida</taxon>
        <taxon>Linguloidea</taxon>
        <taxon>Lingulidae</taxon>
        <taxon>Lingula</taxon>
    </lineage>
</organism>
<feature type="domain" description="DUF5614" evidence="4">
    <location>
        <begin position="4"/>
        <end position="84"/>
    </location>
</feature>
<dbReference type="OrthoDB" id="441890at2759"/>
<dbReference type="FunCoup" id="A0A1S3GZR9">
    <property type="interactions" value="62"/>
</dbReference>
<protein>
    <submittedName>
        <fullName evidence="6">UPF0415 protein C7orf25 homolog isoform X1</fullName>
    </submittedName>
</protein>
<dbReference type="PANTHER" id="PTHR13379:SF0">
    <property type="entry name" value="UPF0415 PROTEIN C7ORF25"/>
    <property type="match status" value="1"/>
</dbReference>
<accession>A0A1S3GZR9</accession>
<gene>
    <name evidence="6" type="primary">LOC106150737</name>
</gene>